<evidence type="ECO:0000313" key="2">
    <source>
        <dbReference type="EMBL" id="KEQ73472.1"/>
    </source>
</evidence>
<dbReference type="AlphaFoldDB" id="A0A074WUQ9"/>
<dbReference type="Pfam" id="PF25485">
    <property type="entry name" value="DUF7908"/>
    <property type="match status" value="1"/>
</dbReference>
<gene>
    <name evidence="2" type="ORF">M436DRAFT_14631</name>
</gene>
<evidence type="ECO:0000313" key="3">
    <source>
        <dbReference type="Proteomes" id="UP000027730"/>
    </source>
</evidence>
<keyword evidence="3" id="KW-1185">Reference proteome</keyword>
<organism evidence="2 3">
    <name type="scientific">Aureobasidium namibiae CBS 147.97</name>
    <dbReference type="NCBI Taxonomy" id="1043004"/>
    <lineage>
        <taxon>Eukaryota</taxon>
        <taxon>Fungi</taxon>
        <taxon>Dikarya</taxon>
        <taxon>Ascomycota</taxon>
        <taxon>Pezizomycotina</taxon>
        <taxon>Dothideomycetes</taxon>
        <taxon>Dothideomycetidae</taxon>
        <taxon>Dothideales</taxon>
        <taxon>Saccotheciaceae</taxon>
        <taxon>Aureobasidium</taxon>
    </lineage>
</organism>
<reference evidence="2 3" key="1">
    <citation type="journal article" date="2014" name="BMC Genomics">
        <title>Genome sequencing of four Aureobasidium pullulans varieties: biotechnological potential, stress tolerance, and description of new species.</title>
        <authorList>
            <person name="Gostin Ar C."/>
            <person name="Ohm R.A."/>
            <person name="Kogej T."/>
            <person name="Sonjak S."/>
            <person name="Turk M."/>
            <person name="Zajc J."/>
            <person name="Zalar P."/>
            <person name="Grube M."/>
            <person name="Sun H."/>
            <person name="Han J."/>
            <person name="Sharma A."/>
            <person name="Chiniquy J."/>
            <person name="Ngan C.Y."/>
            <person name="Lipzen A."/>
            <person name="Barry K."/>
            <person name="Grigoriev I.V."/>
            <person name="Gunde-Cimerman N."/>
        </authorList>
    </citation>
    <scope>NUCLEOTIDE SEQUENCE [LARGE SCALE GENOMIC DNA]</scope>
    <source>
        <strain evidence="2 3">CBS 147.97</strain>
    </source>
</reference>
<dbReference type="STRING" id="1043004.A0A074WUQ9"/>
<feature type="non-terminal residue" evidence="2">
    <location>
        <position position="194"/>
    </location>
</feature>
<dbReference type="InterPro" id="IPR057230">
    <property type="entry name" value="DUF7908"/>
</dbReference>
<evidence type="ECO:0000259" key="1">
    <source>
        <dbReference type="Pfam" id="PF25485"/>
    </source>
</evidence>
<dbReference type="GeneID" id="25407832"/>
<dbReference type="HOGENOM" id="CLU_081339_0_0_1"/>
<sequence length="194" mass="21005">ISQSVVYQQVVSVNTFVQSNTTFYPIPAQAITVTDAPTSFDLITTLSWTKTLPYTASTSTFVNVAIPTTTDSTFILFVMSDTRLHQKRQSGFYMNANGTVSNDCSSAPIYTIKNGVLTATISNVVYYYSTNPGVAYAQFVPSQNPGSITTSFSATSNGQLSWFNSQFYNGQAQFCSLNDGTVYAVFQQDAAPSG</sequence>
<dbReference type="Proteomes" id="UP000027730">
    <property type="component" value="Unassembled WGS sequence"/>
</dbReference>
<feature type="domain" description="DUF7908" evidence="1">
    <location>
        <begin position="70"/>
        <end position="194"/>
    </location>
</feature>
<name>A0A074WUQ9_9PEZI</name>
<dbReference type="OrthoDB" id="3563678at2759"/>
<feature type="non-terminal residue" evidence="2">
    <location>
        <position position="1"/>
    </location>
</feature>
<dbReference type="RefSeq" id="XP_013427357.1">
    <property type="nucleotide sequence ID" value="XM_013571903.1"/>
</dbReference>
<proteinExistence type="predicted"/>
<accession>A0A074WUQ9</accession>
<protein>
    <recommendedName>
        <fullName evidence="1">DUF7908 domain-containing protein</fullName>
    </recommendedName>
</protein>
<dbReference type="EMBL" id="KL584709">
    <property type="protein sequence ID" value="KEQ73472.1"/>
    <property type="molecule type" value="Genomic_DNA"/>
</dbReference>